<feature type="region of interest" description="Disordered" evidence="1">
    <location>
        <begin position="111"/>
        <end position="136"/>
    </location>
</feature>
<feature type="signal peptide" evidence="2">
    <location>
        <begin position="1"/>
        <end position="18"/>
    </location>
</feature>
<dbReference type="RefSeq" id="WP_202957247.1">
    <property type="nucleotide sequence ID" value="NZ_JAPCID010000010.1"/>
</dbReference>
<name>A0ABT4RGG7_9ACTN</name>
<feature type="chain" id="PRO_5046389674" description="Lipoprotein" evidence="2">
    <location>
        <begin position="19"/>
        <end position="136"/>
    </location>
</feature>
<organism evidence="3 4">
    <name type="scientific">Solirubrobacter deserti</name>
    <dbReference type="NCBI Taxonomy" id="2282478"/>
    <lineage>
        <taxon>Bacteria</taxon>
        <taxon>Bacillati</taxon>
        <taxon>Actinomycetota</taxon>
        <taxon>Thermoleophilia</taxon>
        <taxon>Solirubrobacterales</taxon>
        <taxon>Solirubrobacteraceae</taxon>
        <taxon>Solirubrobacter</taxon>
    </lineage>
</organism>
<protein>
    <recommendedName>
        <fullName evidence="5">Lipoprotein</fullName>
    </recommendedName>
</protein>
<dbReference type="Proteomes" id="UP001147700">
    <property type="component" value="Unassembled WGS sequence"/>
</dbReference>
<evidence type="ECO:0000256" key="2">
    <source>
        <dbReference type="SAM" id="SignalP"/>
    </source>
</evidence>
<dbReference type="EMBL" id="JAPCID010000010">
    <property type="protein sequence ID" value="MDA0137636.1"/>
    <property type="molecule type" value="Genomic_DNA"/>
</dbReference>
<keyword evidence="4" id="KW-1185">Reference proteome</keyword>
<comment type="caution">
    <text evidence="3">The sequence shown here is derived from an EMBL/GenBank/DDBJ whole genome shotgun (WGS) entry which is preliminary data.</text>
</comment>
<sequence length="136" mass="14857">MRTVATSLALLVLAGCGAAEPPRTQIDYEARLELVTAHPYEFTCGDERHVNRFGKRAYFALADTERFERMSRLRAATSIFLGVQQVCKGKPDAYEPMREAVAGVRAGRYVSTQGNAGNDSDHGINRRARAAAGPRG</sequence>
<reference evidence="3" key="1">
    <citation type="submission" date="2022-10" db="EMBL/GenBank/DDBJ databases">
        <title>The WGS of Solirubrobacter sp. CPCC 204708.</title>
        <authorList>
            <person name="Jiang Z."/>
        </authorList>
    </citation>
    <scope>NUCLEOTIDE SEQUENCE</scope>
    <source>
        <strain evidence="3">CPCC 204708</strain>
    </source>
</reference>
<dbReference type="PROSITE" id="PS51257">
    <property type="entry name" value="PROKAR_LIPOPROTEIN"/>
    <property type="match status" value="1"/>
</dbReference>
<evidence type="ECO:0000313" key="3">
    <source>
        <dbReference type="EMBL" id="MDA0137636.1"/>
    </source>
</evidence>
<evidence type="ECO:0000256" key="1">
    <source>
        <dbReference type="SAM" id="MobiDB-lite"/>
    </source>
</evidence>
<proteinExistence type="predicted"/>
<accession>A0ABT4RGG7</accession>
<evidence type="ECO:0000313" key="4">
    <source>
        <dbReference type="Proteomes" id="UP001147700"/>
    </source>
</evidence>
<keyword evidence="2" id="KW-0732">Signal</keyword>
<evidence type="ECO:0008006" key="5">
    <source>
        <dbReference type="Google" id="ProtNLM"/>
    </source>
</evidence>
<gene>
    <name evidence="3" type="ORF">OJ962_09020</name>
</gene>